<dbReference type="Proteomes" id="UP000237632">
    <property type="component" value="Unassembled WGS sequence"/>
</dbReference>
<accession>A0AA45BAJ4</accession>
<evidence type="ECO:0000313" key="2">
    <source>
        <dbReference type="EMBL" id="PRH38802.1"/>
    </source>
</evidence>
<protein>
    <submittedName>
        <fullName evidence="2">DNA mismatch repair protein MutS</fullName>
    </submittedName>
</protein>
<reference evidence="2 3" key="1">
    <citation type="submission" date="2018-03" db="EMBL/GenBank/DDBJ databases">
        <authorList>
            <person name="Nguyen K."/>
            <person name="Fouts D."/>
            <person name="Sutton G."/>
        </authorList>
    </citation>
    <scope>NUCLEOTIDE SEQUENCE [LARGE SCALE GENOMIC DNA]</scope>
    <source>
        <strain evidence="2 3">AU3578</strain>
    </source>
</reference>
<gene>
    <name evidence="2" type="ORF">C6T65_29740</name>
</gene>
<feature type="region of interest" description="Disordered" evidence="1">
    <location>
        <begin position="34"/>
        <end position="53"/>
    </location>
</feature>
<dbReference type="AlphaFoldDB" id="A0AA45BAJ4"/>
<proteinExistence type="predicted"/>
<name>A0AA45BAJ4_BURVI</name>
<evidence type="ECO:0000313" key="3">
    <source>
        <dbReference type="Proteomes" id="UP000237632"/>
    </source>
</evidence>
<comment type="caution">
    <text evidence="2">The sequence shown here is derived from an EMBL/GenBank/DDBJ whole genome shotgun (WGS) entry which is preliminary data.</text>
</comment>
<organism evidence="2 3">
    <name type="scientific">Burkholderia vietnamiensis</name>
    <dbReference type="NCBI Taxonomy" id="60552"/>
    <lineage>
        <taxon>Bacteria</taxon>
        <taxon>Pseudomonadati</taxon>
        <taxon>Pseudomonadota</taxon>
        <taxon>Betaproteobacteria</taxon>
        <taxon>Burkholderiales</taxon>
        <taxon>Burkholderiaceae</taxon>
        <taxon>Burkholderia</taxon>
        <taxon>Burkholderia cepacia complex</taxon>
    </lineage>
</organism>
<dbReference type="EMBL" id="PVHK01000229">
    <property type="protein sequence ID" value="PRH38802.1"/>
    <property type="molecule type" value="Genomic_DNA"/>
</dbReference>
<evidence type="ECO:0000256" key="1">
    <source>
        <dbReference type="SAM" id="MobiDB-lite"/>
    </source>
</evidence>
<sequence length="53" mass="6104">MTFAAAERARPNNRCRRAAVFLCPRARTRLPRYRIMAKNQPHPSDPAKRQIAA</sequence>
<feature type="non-terminal residue" evidence="2">
    <location>
        <position position="53"/>
    </location>
</feature>